<dbReference type="EMBL" id="GG671811">
    <property type="protein sequence ID" value="EER18277.1"/>
    <property type="molecule type" value="Genomic_DNA"/>
</dbReference>
<feature type="region of interest" description="Disordered" evidence="1">
    <location>
        <begin position="115"/>
        <end position="242"/>
    </location>
</feature>
<feature type="region of interest" description="Disordered" evidence="1">
    <location>
        <begin position="293"/>
        <end position="312"/>
    </location>
</feature>
<keyword evidence="3" id="KW-1185">Reference proteome</keyword>
<evidence type="ECO:0000313" key="2">
    <source>
        <dbReference type="EMBL" id="EER18277.1"/>
    </source>
</evidence>
<feature type="compositionally biased region" description="Basic and acidic residues" evidence="1">
    <location>
        <begin position="160"/>
        <end position="171"/>
    </location>
</feature>
<organism evidence="3">
    <name type="scientific">Perkinsus marinus (strain ATCC 50983 / TXsc)</name>
    <dbReference type="NCBI Taxonomy" id="423536"/>
    <lineage>
        <taxon>Eukaryota</taxon>
        <taxon>Sar</taxon>
        <taxon>Alveolata</taxon>
        <taxon>Perkinsozoa</taxon>
        <taxon>Perkinsea</taxon>
        <taxon>Perkinsida</taxon>
        <taxon>Perkinsidae</taxon>
        <taxon>Perkinsus</taxon>
    </lineage>
</organism>
<dbReference type="RefSeq" id="XP_002786481.1">
    <property type="nucleotide sequence ID" value="XM_002786435.1"/>
</dbReference>
<accession>C5KAV1</accession>
<feature type="compositionally biased region" description="Basic and acidic residues" evidence="1">
    <location>
        <begin position="301"/>
        <end position="312"/>
    </location>
</feature>
<feature type="compositionally biased region" description="Basic and acidic residues" evidence="1">
    <location>
        <begin position="123"/>
        <end position="132"/>
    </location>
</feature>
<dbReference type="InParanoid" id="C5KAV1"/>
<dbReference type="Proteomes" id="UP000007800">
    <property type="component" value="Unassembled WGS sequence"/>
</dbReference>
<dbReference type="GeneID" id="9048931"/>
<name>C5KAV1_PERM5</name>
<protein>
    <submittedName>
        <fullName evidence="2">Uncharacterized protein</fullName>
    </submittedName>
</protein>
<evidence type="ECO:0000256" key="1">
    <source>
        <dbReference type="SAM" id="MobiDB-lite"/>
    </source>
</evidence>
<dbReference type="OrthoDB" id="436154at2759"/>
<dbReference type="AlphaFoldDB" id="C5KAV1"/>
<sequence>MSVQQPSEQIYEHDVDFNGGAYGEAPMGTWRSMAIAPPLPSARDIVSMDFQEAFVRKCLYPSQSFLVSEGFVEEEEKQSEKQDEVAIVKIRTPRRPSEPQPDYFGHLLGHPMCTDEDDEEETPDVRVADQPEVKVAATDSHEEADEDVRVEDPESVVAVERVETPEVKDEIVMICPESQPVPSESEKDHEISEKSTEDDDVDYFGHIMGHPMNHSGSQRKIKSPKVKEEAPKVEEVDSQESQGSVLGLFLGGVEVCDREENIGQFAARPKEDSGDSGVVEGEAEDHAALEADECNAPESEAVEKAPEVVDSPKTRVVQDAVKSHMAQECSVPPSPEVTACIKQEINAPAFARRPSREPEVVPARSSIEVNQTVKAERLGAGANSTRITTKKKSFFAGLCGSRSHD</sequence>
<evidence type="ECO:0000313" key="3">
    <source>
        <dbReference type="Proteomes" id="UP000007800"/>
    </source>
</evidence>
<reference evidence="2 3" key="1">
    <citation type="submission" date="2008-07" db="EMBL/GenBank/DDBJ databases">
        <authorList>
            <person name="El-Sayed N."/>
            <person name="Caler E."/>
            <person name="Inman J."/>
            <person name="Amedeo P."/>
            <person name="Hass B."/>
            <person name="Wortman J."/>
        </authorList>
    </citation>
    <scope>NUCLEOTIDE SEQUENCE [LARGE SCALE GENOMIC DNA]</scope>
    <source>
        <strain evidence="3">ATCC 50983 / TXsc</strain>
    </source>
</reference>
<gene>
    <name evidence="2" type="ORF">Pmar_PMAR005182</name>
</gene>
<proteinExistence type="predicted"/>
<feature type="compositionally biased region" description="Basic and acidic residues" evidence="1">
    <location>
        <begin position="225"/>
        <end position="235"/>
    </location>
</feature>
<feature type="compositionally biased region" description="Basic and acidic residues" evidence="1">
    <location>
        <begin position="184"/>
        <end position="195"/>
    </location>
</feature>